<accession>A0A844CSB6</accession>
<feature type="signal peptide" evidence="1">
    <location>
        <begin position="1"/>
        <end position="18"/>
    </location>
</feature>
<dbReference type="RefSeq" id="WP_154148439.1">
    <property type="nucleotide sequence ID" value="NZ_SZWE01000001.1"/>
</dbReference>
<gene>
    <name evidence="2" type="ORF">FDP25_01660</name>
</gene>
<keyword evidence="3" id="KW-1185">Reference proteome</keyword>
<dbReference type="Proteomes" id="UP000564704">
    <property type="component" value="Unassembled WGS sequence"/>
</dbReference>
<organism evidence="2 3">
    <name type="scientific">Roseovarius bejariae</name>
    <dbReference type="NCBI Taxonomy" id="2576383"/>
    <lineage>
        <taxon>Bacteria</taxon>
        <taxon>Pseudomonadati</taxon>
        <taxon>Pseudomonadota</taxon>
        <taxon>Alphaproteobacteria</taxon>
        <taxon>Rhodobacterales</taxon>
        <taxon>Roseobacteraceae</taxon>
        <taxon>Roseovarius</taxon>
    </lineage>
</organism>
<dbReference type="AlphaFoldDB" id="A0A844CSB6"/>
<name>A0A844CSB6_9RHOB</name>
<evidence type="ECO:0000256" key="1">
    <source>
        <dbReference type="SAM" id="SignalP"/>
    </source>
</evidence>
<dbReference type="OrthoDB" id="8451772at2"/>
<evidence type="ECO:0000313" key="2">
    <source>
        <dbReference type="EMBL" id="MRU14126.1"/>
    </source>
</evidence>
<comment type="caution">
    <text evidence="2">The sequence shown here is derived from an EMBL/GenBank/DDBJ whole genome shotgun (WGS) entry which is preliminary data.</text>
</comment>
<sequence length="101" mass="10762">MRKTALSLVAFALLSACADTTPAAMVQQDRLEVFGVEDGDMLKLRAGPGTGFDTIVGLPNGTMVRVRNCSRVGGTRWCEAALDRAPGLRGYVSETYLRSPG</sequence>
<protein>
    <submittedName>
        <fullName evidence="2">SH3 domain-containing protein</fullName>
    </submittedName>
</protein>
<dbReference type="PROSITE" id="PS51257">
    <property type="entry name" value="PROKAR_LIPOPROTEIN"/>
    <property type="match status" value="1"/>
</dbReference>
<evidence type="ECO:0000313" key="3">
    <source>
        <dbReference type="Proteomes" id="UP000564704"/>
    </source>
</evidence>
<reference evidence="2 3" key="1">
    <citation type="submission" date="2019-05" db="EMBL/GenBank/DDBJ databases">
        <title>Roseovarius bejariae sp. nov., a moderately halophylic bacterium isolated from a saline soil in Rambla Salada (Murcia).</title>
        <authorList>
            <person name="Castro D.J."/>
            <person name="Gomez-Altuve A."/>
            <person name="Reina J.C."/>
            <person name="Rodriguez M."/>
            <person name="Sampedro I."/>
            <person name="Llamas I."/>
            <person name="Martinez-Checa F."/>
        </authorList>
    </citation>
    <scope>NUCLEOTIDE SEQUENCE [LARGE SCALE GENOMIC DNA]</scope>
    <source>
        <strain evidence="2 3">A21</strain>
    </source>
</reference>
<proteinExistence type="predicted"/>
<feature type="chain" id="PRO_5032478718" evidence="1">
    <location>
        <begin position="19"/>
        <end position="101"/>
    </location>
</feature>
<dbReference type="EMBL" id="SZWE01000001">
    <property type="protein sequence ID" value="MRU14126.1"/>
    <property type="molecule type" value="Genomic_DNA"/>
</dbReference>
<dbReference type="Gene3D" id="2.30.30.40">
    <property type="entry name" value="SH3 Domains"/>
    <property type="match status" value="1"/>
</dbReference>
<keyword evidence="1" id="KW-0732">Signal</keyword>